<keyword evidence="7" id="KW-1185">Reference proteome</keyword>
<dbReference type="Gene3D" id="1.10.10.60">
    <property type="entry name" value="Homeodomain-like"/>
    <property type="match status" value="2"/>
</dbReference>
<dbReference type="SUPFAM" id="SSF53807">
    <property type="entry name" value="Helical backbone' metal receptor"/>
    <property type="match status" value="1"/>
</dbReference>
<keyword evidence="3" id="KW-0804">Transcription</keyword>
<evidence type="ECO:0000313" key="7">
    <source>
        <dbReference type="Proteomes" id="UP001344632"/>
    </source>
</evidence>
<gene>
    <name evidence="6" type="ORF">P4H66_05875</name>
</gene>
<evidence type="ECO:0000256" key="3">
    <source>
        <dbReference type="ARBA" id="ARBA00023163"/>
    </source>
</evidence>
<evidence type="ECO:0000259" key="5">
    <source>
        <dbReference type="PROSITE" id="PS50983"/>
    </source>
</evidence>
<accession>A0ABU6GJU3</accession>
<dbReference type="InterPro" id="IPR002491">
    <property type="entry name" value="ABC_transptr_periplasmic_BD"/>
</dbReference>
<dbReference type="PANTHER" id="PTHR43280:SF28">
    <property type="entry name" value="HTH-TYPE TRANSCRIPTIONAL ACTIVATOR RHAS"/>
    <property type="match status" value="1"/>
</dbReference>
<dbReference type="PANTHER" id="PTHR43280">
    <property type="entry name" value="ARAC-FAMILY TRANSCRIPTIONAL REGULATOR"/>
    <property type="match status" value="1"/>
</dbReference>
<proteinExistence type="predicted"/>
<dbReference type="SUPFAM" id="SSF46689">
    <property type="entry name" value="Homeodomain-like"/>
    <property type="match status" value="2"/>
</dbReference>
<feature type="domain" description="HTH araC/xylS-type" evidence="4">
    <location>
        <begin position="176"/>
        <end position="274"/>
    </location>
</feature>
<dbReference type="InterPro" id="IPR020449">
    <property type="entry name" value="Tscrpt_reg_AraC-type_HTH"/>
</dbReference>
<dbReference type="Gene3D" id="3.40.50.1980">
    <property type="entry name" value="Nitrogenase molybdenum iron protein domain"/>
    <property type="match status" value="2"/>
</dbReference>
<dbReference type="Proteomes" id="UP001344632">
    <property type="component" value="Unassembled WGS sequence"/>
</dbReference>
<dbReference type="InterPro" id="IPR018062">
    <property type="entry name" value="HTH_AraC-typ_CS"/>
</dbReference>
<dbReference type="PROSITE" id="PS00041">
    <property type="entry name" value="HTH_ARAC_FAMILY_1"/>
    <property type="match status" value="1"/>
</dbReference>
<dbReference type="PROSITE" id="PS50983">
    <property type="entry name" value="FE_B12_PBP"/>
    <property type="match status" value="1"/>
</dbReference>
<dbReference type="InterPro" id="IPR018060">
    <property type="entry name" value="HTH_AraC"/>
</dbReference>
<reference evidence="6 7" key="1">
    <citation type="submission" date="2023-03" db="EMBL/GenBank/DDBJ databases">
        <title>Bacillus Genome Sequencing.</title>
        <authorList>
            <person name="Dunlap C."/>
        </authorList>
    </citation>
    <scope>NUCLEOTIDE SEQUENCE [LARGE SCALE GENOMIC DNA]</scope>
    <source>
        <strain evidence="6 7">BD-525</strain>
    </source>
</reference>
<organism evidence="6 7">
    <name type="scientific">Paenibacillus dokdonensis</name>
    <dbReference type="NCBI Taxonomy" id="2567944"/>
    <lineage>
        <taxon>Bacteria</taxon>
        <taxon>Bacillati</taxon>
        <taxon>Bacillota</taxon>
        <taxon>Bacilli</taxon>
        <taxon>Bacillales</taxon>
        <taxon>Paenibacillaceae</taxon>
        <taxon>Paenibacillus</taxon>
    </lineage>
</organism>
<sequence length="543" mass="62160">MIHESSNVKLHNLTTRLWNVEFFHEMGLRLAHQLAVQSALIVLLKGKADLELGDRVIRMGEGCVYLCPGGRTFGVSGYGSEPVSVAVFNFSFYHADLLQRERLLEIETGAWMIREEGTALSSAERLHSICRKVYKEFHHVDEIKRWRAQLDFQELLYELIAESSSDSKNDKIQALERAKIFLEENYSEDLTIDQLSEVADFSSNYFADMFKKTYGRSVVDYLGYVRMNKAKQLMLGSETLLKEIAHLVGYKDEFYFSRKFKKEFGLSPSAYIKKRTNKIALYGSTSLLGYLTPLQIIPYAAPLHPKWSAEQYHSLGPEIPVHLDAYRQNHNKAANLDKLAAAQPERIICMKELESWEKERLKQIAPVYELSLETENWKDELKALAGWLDRTEEAEQWLKSFSRKMKLLHQHVSRHIQNPRLIAARVCENRLALNNSRAVNEVLSKLLGCSMVSLPEDVSDRSLLTVEDLRKMEAEHILVLVRQDSETLAFWKSLSSSPEWLSLPAVKKGGLHIITSYPWREYSPVAMEQMAESAAALLTGKSP</sequence>
<evidence type="ECO:0000313" key="6">
    <source>
        <dbReference type="EMBL" id="MEC0239382.1"/>
    </source>
</evidence>
<comment type="caution">
    <text evidence="6">The sequence shown here is derived from an EMBL/GenBank/DDBJ whole genome shotgun (WGS) entry which is preliminary data.</text>
</comment>
<dbReference type="PRINTS" id="PR00032">
    <property type="entry name" value="HTHARAC"/>
</dbReference>
<protein>
    <submittedName>
        <fullName evidence="6">AraC family transcriptional regulator</fullName>
    </submittedName>
</protein>
<dbReference type="PROSITE" id="PS01124">
    <property type="entry name" value="HTH_ARAC_FAMILY_2"/>
    <property type="match status" value="1"/>
</dbReference>
<dbReference type="EMBL" id="JARLKZ010000004">
    <property type="protein sequence ID" value="MEC0239382.1"/>
    <property type="molecule type" value="Genomic_DNA"/>
</dbReference>
<keyword evidence="2" id="KW-0238">DNA-binding</keyword>
<evidence type="ECO:0000256" key="2">
    <source>
        <dbReference type="ARBA" id="ARBA00023125"/>
    </source>
</evidence>
<evidence type="ECO:0000256" key="1">
    <source>
        <dbReference type="ARBA" id="ARBA00023015"/>
    </source>
</evidence>
<keyword evidence="1" id="KW-0805">Transcription regulation</keyword>
<dbReference type="InterPro" id="IPR009057">
    <property type="entry name" value="Homeodomain-like_sf"/>
</dbReference>
<name>A0ABU6GJU3_9BACL</name>
<dbReference type="Pfam" id="PF01497">
    <property type="entry name" value="Peripla_BP_2"/>
    <property type="match status" value="1"/>
</dbReference>
<dbReference type="RefSeq" id="WP_326086567.1">
    <property type="nucleotide sequence ID" value="NZ_JARLKZ010000004.1"/>
</dbReference>
<dbReference type="Pfam" id="PF12833">
    <property type="entry name" value="HTH_18"/>
    <property type="match status" value="1"/>
</dbReference>
<dbReference type="SMART" id="SM00342">
    <property type="entry name" value="HTH_ARAC"/>
    <property type="match status" value="1"/>
</dbReference>
<evidence type="ECO:0000259" key="4">
    <source>
        <dbReference type="PROSITE" id="PS01124"/>
    </source>
</evidence>
<feature type="domain" description="Fe/B12 periplasmic-binding" evidence="5">
    <location>
        <begin position="275"/>
        <end position="542"/>
    </location>
</feature>